<protein>
    <submittedName>
        <fullName evidence="2">Uncharacterized protein</fullName>
    </submittedName>
</protein>
<organism evidence="2 3">
    <name type="scientific">Methylobacterium terrae</name>
    <dbReference type="NCBI Taxonomy" id="2202827"/>
    <lineage>
        <taxon>Bacteria</taxon>
        <taxon>Pseudomonadati</taxon>
        <taxon>Pseudomonadota</taxon>
        <taxon>Alphaproteobacteria</taxon>
        <taxon>Hyphomicrobiales</taxon>
        <taxon>Methylobacteriaceae</taxon>
        <taxon>Methylobacterium</taxon>
    </lineage>
</organism>
<evidence type="ECO:0000313" key="2">
    <source>
        <dbReference type="EMBL" id="AWN45292.1"/>
    </source>
</evidence>
<dbReference type="Proteomes" id="UP000245444">
    <property type="component" value="Chromosome"/>
</dbReference>
<evidence type="ECO:0000313" key="3">
    <source>
        <dbReference type="Proteomes" id="UP000245444"/>
    </source>
</evidence>
<reference evidence="2 3" key="1">
    <citation type="submission" date="2018-05" db="EMBL/GenBank/DDBJ databases">
        <title>Complete Genome Sequence of Methylobacterium sp. 17Sr1-28.</title>
        <authorList>
            <person name="Srinivasan S."/>
        </authorList>
    </citation>
    <scope>NUCLEOTIDE SEQUENCE [LARGE SCALE GENOMIC DNA]</scope>
    <source>
        <strain evidence="2 3">17Sr1-28</strain>
    </source>
</reference>
<name>A0A2U8WJA7_9HYPH</name>
<dbReference type="KEGG" id="mtea:DK419_02270"/>
<proteinExistence type="predicted"/>
<sequence>MPNEATPETPPHPRGEPSVRSLPRPLNEGSALSPPAGRGETRGLPGNVVSAGAPGAGLTGLHTACVTSRGWRFISRL</sequence>
<dbReference type="AlphaFoldDB" id="A0A2U8WJA7"/>
<gene>
    <name evidence="2" type="ORF">DK419_02270</name>
</gene>
<dbReference type="EMBL" id="CP029553">
    <property type="protein sequence ID" value="AWN45292.1"/>
    <property type="molecule type" value="Genomic_DNA"/>
</dbReference>
<accession>A0A2U8WJA7</accession>
<evidence type="ECO:0000256" key="1">
    <source>
        <dbReference type="SAM" id="MobiDB-lite"/>
    </source>
</evidence>
<feature type="region of interest" description="Disordered" evidence="1">
    <location>
        <begin position="1"/>
        <end position="61"/>
    </location>
</feature>
<keyword evidence="3" id="KW-1185">Reference proteome</keyword>